<gene>
    <name evidence="2" type="ORF">E2C01_093716</name>
</gene>
<keyword evidence="1" id="KW-0732">Signal</keyword>
<evidence type="ECO:0000313" key="3">
    <source>
        <dbReference type="Proteomes" id="UP000324222"/>
    </source>
</evidence>
<feature type="signal peptide" evidence="1">
    <location>
        <begin position="1"/>
        <end position="24"/>
    </location>
</feature>
<protein>
    <submittedName>
        <fullName evidence="2">Uncharacterized protein</fullName>
    </submittedName>
</protein>
<sequence length="53" mass="5806">MLPELPLLLLACLAQHPLQLPVYAVPAIYRCSTTESTVIWCLLHVGATPLPTH</sequence>
<proteinExistence type="predicted"/>
<comment type="caution">
    <text evidence="2">The sequence shown here is derived from an EMBL/GenBank/DDBJ whole genome shotgun (WGS) entry which is preliminary data.</text>
</comment>
<dbReference type="Proteomes" id="UP000324222">
    <property type="component" value="Unassembled WGS sequence"/>
</dbReference>
<feature type="chain" id="PRO_5022751509" evidence="1">
    <location>
        <begin position="25"/>
        <end position="53"/>
    </location>
</feature>
<dbReference type="EMBL" id="VSRR010113690">
    <property type="protein sequence ID" value="MPC98349.1"/>
    <property type="molecule type" value="Genomic_DNA"/>
</dbReference>
<accession>A0A5B7JU91</accession>
<name>A0A5B7JU91_PORTR</name>
<evidence type="ECO:0000313" key="2">
    <source>
        <dbReference type="EMBL" id="MPC98349.1"/>
    </source>
</evidence>
<organism evidence="2 3">
    <name type="scientific">Portunus trituberculatus</name>
    <name type="common">Swimming crab</name>
    <name type="synonym">Neptunus trituberculatus</name>
    <dbReference type="NCBI Taxonomy" id="210409"/>
    <lineage>
        <taxon>Eukaryota</taxon>
        <taxon>Metazoa</taxon>
        <taxon>Ecdysozoa</taxon>
        <taxon>Arthropoda</taxon>
        <taxon>Crustacea</taxon>
        <taxon>Multicrustacea</taxon>
        <taxon>Malacostraca</taxon>
        <taxon>Eumalacostraca</taxon>
        <taxon>Eucarida</taxon>
        <taxon>Decapoda</taxon>
        <taxon>Pleocyemata</taxon>
        <taxon>Brachyura</taxon>
        <taxon>Eubrachyura</taxon>
        <taxon>Portunoidea</taxon>
        <taxon>Portunidae</taxon>
        <taxon>Portuninae</taxon>
        <taxon>Portunus</taxon>
    </lineage>
</organism>
<evidence type="ECO:0000256" key="1">
    <source>
        <dbReference type="SAM" id="SignalP"/>
    </source>
</evidence>
<reference evidence="2 3" key="1">
    <citation type="submission" date="2019-05" db="EMBL/GenBank/DDBJ databases">
        <title>Another draft genome of Portunus trituberculatus and its Hox gene families provides insights of decapod evolution.</title>
        <authorList>
            <person name="Jeong J.-H."/>
            <person name="Song I."/>
            <person name="Kim S."/>
            <person name="Choi T."/>
            <person name="Kim D."/>
            <person name="Ryu S."/>
            <person name="Kim W."/>
        </authorList>
    </citation>
    <scope>NUCLEOTIDE SEQUENCE [LARGE SCALE GENOMIC DNA]</scope>
    <source>
        <tissue evidence="2">Muscle</tissue>
    </source>
</reference>
<keyword evidence="3" id="KW-1185">Reference proteome</keyword>
<dbReference type="AlphaFoldDB" id="A0A5B7JU91"/>